<dbReference type="PANTHER" id="PTHR10039">
    <property type="entry name" value="AMELOGENIN"/>
    <property type="match status" value="1"/>
</dbReference>
<accession>A0A2V1D311</accession>
<proteinExistence type="predicted"/>
<gene>
    <name evidence="4" type="ORF">DM02DRAFT_277099</name>
</gene>
<dbReference type="OrthoDB" id="1577640at2759"/>
<evidence type="ECO:0000256" key="1">
    <source>
        <dbReference type="ARBA" id="ARBA00022737"/>
    </source>
</evidence>
<dbReference type="Gene3D" id="3.40.50.300">
    <property type="entry name" value="P-loop containing nucleotide triphosphate hydrolases"/>
    <property type="match status" value="1"/>
</dbReference>
<sequence length="457" mass="51727">MAEVLAAVGVVASIVQLVDFSTRVVSRLDEFYSVAKEVPKSFRHVKTELPLLRTTLEQLKAAIDTTPVADSSKKALLPVIAGCTEQVKQLDIILEKTLPETNDSWTKKAKKAVVSLHNDAKVESITKALRNYIGILTFYYAAASSTLQPLTGRSLFNNLYPFHPNCFIDVKLGKIRQWLSAPDPSTNYQKALKLRQADTGIWLLESDTYTRWKTAATSPLWLYGIPGCGKTILSSTVLEDLFQDCQDDPRKAIAYFFFDFNDVQKQDPDMMIRSVVCQLSQQCIKIPVSLDALFSSNESEQLQPPTHTLMEALRLMVQGLPIVYIVLDALDECTQREELMEMLETIAGWQLPNLHFMVTSRKVGDIEMPLESFVDERCRICLESKLVDKDIRRYVRQRLSDDKRLRKWEKDASTMGQIETALMSGAKGMCVCLVMSQYHYMLTMIPGFDGPSANWMH</sequence>
<dbReference type="EMBL" id="KZ805685">
    <property type="protein sequence ID" value="PVH92411.1"/>
    <property type="molecule type" value="Genomic_DNA"/>
</dbReference>
<evidence type="ECO:0000259" key="3">
    <source>
        <dbReference type="Pfam" id="PF24883"/>
    </source>
</evidence>
<name>A0A2V1D311_9PLEO</name>
<dbReference type="Pfam" id="PF24883">
    <property type="entry name" value="NPHP3_N"/>
    <property type="match status" value="1"/>
</dbReference>
<reference evidence="4 5" key="1">
    <citation type="journal article" date="2018" name="Sci. Rep.">
        <title>Comparative genomics provides insights into the lifestyle and reveals functional heterogeneity of dark septate endophytic fungi.</title>
        <authorList>
            <person name="Knapp D.G."/>
            <person name="Nemeth J.B."/>
            <person name="Barry K."/>
            <person name="Hainaut M."/>
            <person name="Henrissat B."/>
            <person name="Johnson J."/>
            <person name="Kuo A."/>
            <person name="Lim J.H.P."/>
            <person name="Lipzen A."/>
            <person name="Nolan M."/>
            <person name="Ohm R.A."/>
            <person name="Tamas L."/>
            <person name="Grigoriev I.V."/>
            <person name="Spatafora J.W."/>
            <person name="Nagy L.G."/>
            <person name="Kovacs G.M."/>
        </authorList>
    </citation>
    <scope>NUCLEOTIDE SEQUENCE [LARGE SCALE GENOMIC DNA]</scope>
    <source>
        <strain evidence="4 5">DSE2036</strain>
    </source>
</reference>
<dbReference type="SUPFAM" id="SSF52540">
    <property type="entry name" value="P-loop containing nucleoside triphosphate hydrolases"/>
    <property type="match status" value="1"/>
</dbReference>
<dbReference type="InterPro" id="IPR056884">
    <property type="entry name" value="NPHP3-like_N"/>
</dbReference>
<dbReference type="STRING" id="97972.A0A2V1D311"/>
<dbReference type="PANTHER" id="PTHR10039:SF16">
    <property type="entry name" value="GPI INOSITOL-DEACYLASE"/>
    <property type="match status" value="1"/>
</dbReference>
<dbReference type="Proteomes" id="UP000244855">
    <property type="component" value="Unassembled WGS sequence"/>
</dbReference>
<protein>
    <recommendedName>
        <fullName evidence="6">NACHT domain-containing protein</fullName>
    </recommendedName>
</protein>
<dbReference type="AlphaFoldDB" id="A0A2V1D311"/>
<keyword evidence="1" id="KW-0677">Repeat</keyword>
<dbReference type="Pfam" id="PF17107">
    <property type="entry name" value="SesA"/>
    <property type="match status" value="1"/>
</dbReference>
<evidence type="ECO:0000313" key="5">
    <source>
        <dbReference type="Proteomes" id="UP000244855"/>
    </source>
</evidence>
<evidence type="ECO:0000313" key="4">
    <source>
        <dbReference type="EMBL" id="PVH92411.1"/>
    </source>
</evidence>
<organism evidence="4 5">
    <name type="scientific">Periconia macrospinosa</name>
    <dbReference type="NCBI Taxonomy" id="97972"/>
    <lineage>
        <taxon>Eukaryota</taxon>
        <taxon>Fungi</taxon>
        <taxon>Dikarya</taxon>
        <taxon>Ascomycota</taxon>
        <taxon>Pezizomycotina</taxon>
        <taxon>Dothideomycetes</taxon>
        <taxon>Pleosporomycetidae</taxon>
        <taxon>Pleosporales</taxon>
        <taxon>Massarineae</taxon>
        <taxon>Periconiaceae</taxon>
        <taxon>Periconia</taxon>
    </lineage>
</organism>
<dbReference type="InterPro" id="IPR027417">
    <property type="entry name" value="P-loop_NTPase"/>
</dbReference>
<keyword evidence="5" id="KW-1185">Reference proteome</keyword>
<feature type="domain" description="NACHT-NTPase and P-loop NTPases N-terminal" evidence="2">
    <location>
        <begin position="11"/>
        <end position="134"/>
    </location>
</feature>
<evidence type="ECO:0008006" key="6">
    <source>
        <dbReference type="Google" id="ProtNLM"/>
    </source>
</evidence>
<evidence type="ECO:0000259" key="2">
    <source>
        <dbReference type="Pfam" id="PF17107"/>
    </source>
</evidence>
<dbReference type="InterPro" id="IPR031352">
    <property type="entry name" value="SesA"/>
</dbReference>
<feature type="domain" description="Nephrocystin 3-like N-terminal" evidence="3">
    <location>
        <begin position="198"/>
        <end position="361"/>
    </location>
</feature>